<protein>
    <submittedName>
        <fullName evidence="3">Uncharacterized protein</fullName>
    </submittedName>
</protein>
<keyword evidence="2" id="KW-1133">Transmembrane helix</keyword>
<feature type="compositionally biased region" description="Low complexity" evidence="1">
    <location>
        <begin position="189"/>
        <end position="198"/>
    </location>
</feature>
<feature type="region of interest" description="Disordered" evidence="1">
    <location>
        <begin position="182"/>
        <end position="250"/>
    </location>
</feature>
<evidence type="ECO:0000256" key="1">
    <source>
        <dbReference type="SAM" id="MobiDB-lite"/>
    </source>
</evidence>
<feature type="compositionally biased region" description="Polar residues" evidence="1">
    <location>
        <begin position="213"/>
        <end position="224"/>
    </location>
</feature>
<keyword evidence="2" id="KW-0812">Transmembrane</keyword>
<name>A0A9P1IFB0_9PELO</name>
<feature type="compositionally biased region" description="Pro residues" evidence="1">
    <location>
        <begin position="199"/>
        <end position="209"/>
    </location>
</feature>
<feature type="transmembrane region" description="Helical" evidence="2">
    <location>
        <begin position="123"/>
        <end position="145"/>
    </location>
</feature>
<evidence type="ECO:0000256" key="2">
    <source>
        <dbReference type="SAM" id="Phobius"/>
    </source>
</evidence>
<dbReference type="OrthoDB" id="5820699at2759"/>
<proteinExistence type="predicted"/>
<dbReference type="AlphaFoldDB" id="A0A9P1IFB0"/>
<dbReference type="Proteomes" id="UP001152747">
    <property type="component" value="Unassembled WGS sequence"/>
</dbReference>
<comment type="caution">
    <text evidence="3">The sequence shown here is derived from an EMBL/GenBank/DDBJ whole genome shotgun (WGS) entry which is preliminary data.</text>
</comment>
<accession>A0A9P1IFB0</accession>
<sequence length="250" mass="27862">MEHFIAICCFGGEPFIDFHLNGTFSRLDPTDWSADIITDFTSNSSSLAELITSEGVNLGECEMYNITFSNFADQFLFDTYKANFLCSCPPSRTGISCEFSAPTHLPLTDISTVTQTSLQYPMILIFATLFLVLLAVLMMMLKGLWCDCFGPCSREDPYDKPLDPEDVRKCLQKVRENQAARGILPPEQPLIQQQQQPRQLPPTAPPLSTPPSINTSYAAPYTSQPRPPSPPPAYCDIDQHPVSISQQTRI</sequence>
<organism evidence="3 4">
    <name type="scientific">Caenorhabditis angaria</name>
    <dbReference type="NCBI Taxonomy" id="860376"/>
    <lineage>
        <taxon>Eukaryota</taxon>
        <taxon>Metazoa</taxon>
        <taxon>Ecdysozoa</taxon>
        <taxon>Nematoda</taxon>
        <taxon>Chromadorea</taxon>
        <taxon>Rhabditida</taxon>
        <taxon>Rhabditina</taxon>
        <taxon>Rhabditomorpha</taxon>
        <taxon>Rhabditoidea</taxon>
        <taxon>Rhabditidae</taxon>
        <taxon>Peloderinae</taxon>
        <taxon>Caenorhabditis</taxon>
    </lineage>
</organism>
<gene>
    <name evidence="3" type="ORF">CAMP_LOCUS4804</name>
</gene>
<keyword evidence="4" id="KW-1185">Reference proteome</keyword>
<reference evidence="3" key="1">
    <citation type="submission" date="2022-11" db="EMBL/GenBank/DDBJ databases">
        <authorList>
            <person name="Kikuchi T."/>
        </authorList>
    </citation>
    <scope>NUCLEOTIDE SEQUENCE</scope>
    <source>
        <strain evidence="3">PS1010</strain>
    </source>
</reference>
<evidence type="ECO:0000313" key="4">
    <source>
        <dbReference type="Proteomes" id="UP001152747"/>
    </source>
</evidence>
<evidence type="ECO:0000313" key="3">
    <source>
        <dbReference type="EMBL" id="CAI5442167.1"/>
    </source>
</evidence>
<keyword evidence="2" id="KW-0472">Membrane</keyword>
<dbReference type="EMBL" id="CANHGI010000002">
    <property type="protein sequence ID" value="CAI5442167.1"/>
    <property type="molecule type" value="Genomic_DNA"/>
</dbReference>